<dbReference type="Gene3D" id="3.40.50.360">
    <property type="match status" value="1"/>
</dbReference>
<dbReference type="EMBL" id="CVQH01020096">
    <property type="protein sequence ID" value="CRK26184.1"/>
    <property type="molecule type" value="Genomic_DNA"/>
</dbReference>
<dbReference type="InterPro" id="IPR029039">
    <property type="entry name" value="Flavoprotein-like_sf"/>
</dbReference>
<dbReference type="PROSITE" id="PS50902">
    <property type="entry name" value="FLAVODOXIN_LIKE"/>
    <property type="match status" value="1"/>
</dbReference>
<accession>A0A0G4LW16</accession>
<dbReference type="STRING" id="100787.A0A0G4LW16"/>
<evidence type="ECO:0000256" key="1">
    <source>
        <dbReference type="ARBA" id="ARBA00006961"/>
    </source>
</evidence>
<evidence type="ECO:0000313" key="3">
    <source>
        <dbReference type="EMBL" id="CRK26184.1"/>
    </source>
</evidence>
<feature type="domain" description="Flavodoxin-like" evidence="2">
    <location>
        <begin position="5"/>
        <end position="195"/>
    </location>
</feature>
<name>A0A0G4LW16_VERLO</name>
<dbReference type="GO" id="GO:0016020">
    <property type="term" value="C:membrane"/>
    <property type="evidence" value="ECO:0007669"/>
    <property type="project" value="TreeGrafter"/>
</dbReference>
<dbReference type="InterPro" id="IPR010089">
    <property type="entry name" value="Flavoprotein_WrbA-like"/>
</dbReference>
<dbReference type="PANTHER" id="PTHR30546:SF23">
    <property type="entry name" value="FLAVOPROTEIN-LIKE PROTEIN YCP4-RELATED"/>
    <property type="match status" value="1"/>
</dbReference>
<comment type="similarity">
    <text evidence="1">Belongs to the WrbA family.</text>
</comment>
<dbReference type="InterPro" id="IPR008254">
    <property type="entry name" value="Flavodoxin/NO_synth"/>
</dbReference>
<dbReference type="Pfam" id="PF03358">
    <property type="entry name" value="FMN_red"/>
    <property type="match status" value="1"/>
</dbReference>
<protein>
    <recommendedName>
        <fullName evidence="2">Flavodoxin-like domain-containing protein</fullName>
    </recommendedName>
</protein>
<organism evidence="3 4">
    <name type="scientific">Verticillium longisporum</name>
    <name type="common">Verticillium dahliae var. longisporum</name>
    <dbReference type="NCBI Taxonomy" id="100787"/>
    <lineage>
        <taxon>Eukaryota</taxon>
        <taxon>Fungi</taxon>
        <taxon>Dikarya</taxon>
        <taxon>Ascomycota</taxon>
        <taxon>Pezizomycotina</taxon>
        <taxon>Sordariomycetes</taxon>
        <taxon>Hypocreomycetidae</taxon>
        <taxon>Glomerellales</taxon>
        <taxon>Plectosphaerellaceae</taxon>
        <taxon>Verticillium</taxon>
    </lineage>
</organism>
<dbReference type="GO" id="GO:0003955">
    <property type="term" value="F:NAD(P)H dehydrogenase (quinone) activity"/>
    <property type="evidence" value="ECO:0007669"/>
    <property type="project" value="InterPro"/>
</dbReference>
<dbReference type="GO" id="GO:0010181">
    <property type="term" value="F:FMN binding"/>
    <property type="evidence" value="ECO:0007669"/>
    <property type="project" value="InterPro"/>
</dbReference>
<keyword evidence="4" id="KW-1185">Reference proteome</keyword>
<dbReference type="NCBIfam" id="TIGR01755">
    <property type="entry name" value="flav_wrbA"/>
    <property type="match status" value="1"/>
</dbReference>
<evidence type="ECO:0000259" key="2">
    <source>
        <dbReference type="PROSITE" id="PS50902"/>
    </source>
</evidence>
<dbReference type="Proteomes" id="UP000044602">
    <property type="component" value="Unassembled WGS sequence"/>
</dbReference>
<dbReference type="InterPro" id="IPR025714">
    <property type="entry name" value="Methyltranfer_dom"/>
</dbReference>
<dbReference type="Pfam" id="PF13383">
    <property type="entry name" value="Methyltransf_22"/>
    <property type="match status" value="1"/>
</dbReference>
<dbReference type="AlphaFoldDB" id="A0A0G4LW16"/>
<dbReference type="PANTHER" id="PTHR30546">
    <property type="entry name" value="FLAVODOXIN-RELATED PROTEIN WRBA-RELATED"/>
    <property type="match status" value="1"/>
</dbReference>
<gene>
    <name evidence="3" type="ORF">BN1708_014397</name>
</gene>
<reference evidence="3 4" key="1">
    <citation type="submission" date="2015-05" db="EMBL/GenBank/DDBJ databases">
        <authorList>
            <person name="Wang D.B."/>
            <person name="Wang M."/>
        </authorList>
    </citation>
    <scope>NUCLEOTIDE SEQUENCE [LARGE SCALE GENOMIC DNA]</scope>
    <source>
        <strain evidence="3">VL1</strain>
    </source>
</reference>
<dbReference type="SUPFAM" id="SSF52218">
    <property type="entry name" value="Flavoproteins"/>
    <property type="match status" value="1"/>
</dbReference>
<proteinExistence type="inferred from homology"/>
<dbReference type="InterPro" id="IPR005025">
    <property type="entry name" value="FMN_Rdtase-like_dom"/>
</dbReference>
<dbReference type="FunFam" id="3.40.50.360:FF:000001">
    <property type="entry name" value="NAD(P)H dehydrogenase (Quinone) FQR1-like"/>
    <property type="match status" value="1"/>
</dbReference>
<evidence type="ECO:0000313" key="4">
    <source>
        <dbReference type="Proteomes" id="UP000044602"/>
    </source>
</evidence>
<dbReference type="NCBIfam" id="NF002999">
    <property type="entry name" value="PRK03767.1"/>
    <property type="match status" value="1"/>
</dbReference>
<sequence>MAPKIAIVYYSTYGHIRQLADAEKAGIEKAGGTADLYQIPETLSEDVLAKMHAPPKPTDVPVLEDPSVLAEYDAFLLGIPTRYGNFPAQWKTFWDKTGKQWATGGFFGKLAGVFISTGTLGGGQESTAIASLSTLTHHGIIYVPLGYAKTFGQLSNLEEIHGGSPWGAGTFAGGDGSRQPTKLELEIATLQGEQVPFNDDDDRMAANPRRFIQMLWLAAGLLFTIAFLHTSPAGGHAKAWVSDKVGQYASVDSSRLSMKDHMARAEASWAKTVKQRHDMIVADYGDVSKMPLFPTTDSASYHIHPYTIWDFTPASYGCPHEIERVGRMGDGGKWVCGMSRYVDFPADRQCIIYSFGVRDESSFENEMLSRTNCTVWAYDFSVVDFGEQLETWNRDRAHFLQAGIAGKTDRTKNPPFYSIAELMKMNNHEYIDILKMDIEFAEFEAMDGLSDDFPLAQGLELPIGQLMVEIHFFNGLTSKNYLDWWERLEARGLRPTWTEPNLLAVTMNLAGSKDPILAEYTLINAHDKRNIIFGNVD</sequence>